<accession>A0ABW0MYG7</accession>
<dbReference type="Proteomes" id="UP001595956">
    <property type="component" value="Unassembled WGS sequence"/>
</dbReference>
<feature type="transmembrane region" description="Helical" evidence="1">
    <location>
        <begin position="195"/>
        <end position="213"/>
    </location>
</feature>
<feature type="transmembrane region" description="Helical" evidence="1">
    <location>
        <begin position="82"/>
        <end position="100"/>
    </location>
</feature>
<evidence type="ECO:0000313" key="2">
    <source>
        <dbReference type="EMBL" id="MFC5493385.1"/>
    </source>
</evidence>
<organism evidence="2 3">
    <name type="scientific">Nocardioides caricicola</name>
    <dbReference type="NCBI Taxonomy" id="634770"/>
    <lineage>
        <taxon>Bacteria</taxon>
        <taxon>Bacillati</taxon>
        <taxon>Actinomycetota</taxon>
        <taxon>Actinomycetes</taxon>
        <taxon>Propionibacteriales</taxon>
        <taxon>Nocardioidaceae</taxon>
        <taxon>Nocardioides</taxon>
    </lineage>
</organism>
<sequence>MNDWALLLLKAVVPLAVAGLAALLTPALLPTRALRRELAVDVGMLENLPAGGARAELSDSVESRAVKLLAWTRYRSLTRSEMFTFVLSGLLAAVAFWEVADDLFSRRESELAAALAFTVALASGAMWLLATWSWHSRSLDRLHHLQDRGATEAVADARRGLKVGVYPLLAVLALMLVVQLGAIACFVLARWDSPLLAVALASVWALITVVPFVNTATDTENDVLEAAGA</sequence>
<protein>
    <submittedName>
        <fullName evidence="2">Uncharacterized protein</fullName>
    </submittedName>
</protein>
<feature type="transmembrane region" description="Helical" evidence="1">
    <location>
        <begin position="6"/>
        <end position="29"/>
    </location>
</feature>
<proteinExistence type="predicted"/>
<comment type="caution">
    <text evidence="2">The sequence shown here is derived from an EMBL/GenBank/DDBJ whole genome shotgun (WGS) entry which is preliminary data.</text>
</comment>
<reference evidence="3" key="1">
    <citation type="journal article" date="2019" name="Int. J. Syst. Evol. Microbiol.">
        <title>The Global Catalogue of Microorganisms (GCM) 10K type strain sequencing project: providing services to taxonomists for standard genome sequencing and annotation.</title>
        <authorList>
            <consortium name="The Broad Institute Genomics Platform"/>
            <consortium name="The Broad Institute Genome Sequencing Center for Infectious Disease"/>
            <person name="Wu L."/>
            <person name="Ma J."/>
        </authorList>
    </citation>
    <scope>NUCLEOTIDE SEQUENCE [LARGE SCALE GENOMIC DNA]</scope>
    <source>
        <strain evidence="3">KACC 13778</strain>
    </source>
</reference>
<feature type="transmembrane region" description="Helical" evidence="1">
    <location>
        <begin position="168"/>
        <end position="189"/>
    </location>
</feature>
<keyword evidence="1" id="KW-1133">Transmembrane helix</keyword>
<keyword evidence="3" id="KW-1185">Reference proteome</keyword>
<dbReference type="RefSeq" id="WP_345172457.1">
    <property type="nucleotide sequence ID" value="NZ_BAABFQ010000003.1"/>
</dbReference>
<name>A0ABW0MYG7_9ACTN</name>
<keyword evidence="1" id="KW-0812">Transmembrane</keyword>
<keyword evidence="1" id="KW-0472">Membrane</keyword>
<evidence type="ECO:0000313" key="3">
    <source>
        <dbReference type="Proteomes" id="UP001595956"/>
    </source>
</evidence>
<dbReference type="EMBL" id="JBHSMD010000002">
    <property type="protein sequence ID" value="MFC5493385.1"/>
    <property type="molecule type" value="Genomic_DNA"/>
</dbReference>
<feature type="transmembrane region" description="Helical" evidence="1">
    <location>
        <begin position="112"/>
        <end position="134"/>
    </location>
</feature>
<evidence type="ECO:0000256" key="1">
    <source>
        <dbReference type="SAM" id="Phobius"/>
    </source>
</evidence>
<gene>
    <name evidence="2" type="ORF">ACFPKY_09745</name>
</gene>